<evidence type="ECO:0000256" key="2">
    <source>
        <dbReference type="ARBA" id="ARBA00022737"/>
    </source>
</evidence>
<feature type="compositionally biased region" description="Polar residues" evidence="3">
    <location>
        <begin position="349"/>
        <end position="360"/>
    </location>
</feature>
<keyword evidence="5" id="KW-0732">Signal</keyword>
<dbReference type="InterPro" id="IPR001611">
    <property type="entry name" value="Leu-rich_rpt"/>
</dbReference>
<dbReference type="InParanoid" id="C3ZUZ0"/>
<keyword evidence="4" id="KW-0812">Transmembrane</keyword>
<dbReference type="SMART" id="SM00369">
    <property type="entry name" value="LRR_TYP"/>
    <property type="match status" value="2"/>
</dbReference>
<dbReference type="Gene3D" id="3.80.10.10">
    <property type="entry name" value="Ribonuclease Inhibitor"/>
    <property type="match status" value="1"/>
</dbReference>
<protein>
    <recommendedName>
        <fullName evidence="7">LRRCT domain-containing protein</fullName>
    </recommendedName>
</protein>
<dbReference type="PANTHER" id="PTHR24367:SF318">
    <property type="entry name" value="LEUCINE-RICH GLIOMA-INACTIVATED PROTEIN 1-LIKE"/>
    <property type="match status" value="1"/>
</dbReference>
<evidence type="ECO:0008006" key="7">
    <source>
        <dbReference type="Google" id="ProtNLM"/>
    </source>
</evidence>
<evidence type="ECO:0000256" key="5">
    <source>
        <dbReference type="SAM" id="SignalP"/>
    </source>
</evidence>
<evidence type="ECO:0000256" key="1">
    <source>
        <dbReference type="ARBA" id="ARBA00022614"/>
    </source>
</evidence>
<evidence type="ECO:0000313" key="6">
    <source>
        <dbReference type="EMBL" id="EEN43637.1"/>
    </source>
</evidence>
<keyword evidence="1" id="KW-0433">Leucine-rich repeat</keyword>
<organism>
    <name type="scientific">Branchiostoma floridae</name>
    <name type="common">Florida lancelet</name>
    <name type="synonym">Amphioxus</name>
    <dbReference type="NCBI Taxonomy" id="7739"/>
    <lineage>
        <taxon>Eukaryota</taxon>
        <taxon>Metazoa</taxon>
        <taxon>Chordata</taxon>
        <taxon>Cephalochordata</taxon>
        <taxon>Leptocardii</taxon>
        <taxon>Amphioxiformes</taxon>
        <taxon>Branchiostomatidae</taxon>
        <taxon>Branchiostoma</taxon>
    </lineage>
</organism>
<sequence>MKCRRKRNSIIKHSTKMVGRKALVWLLLVSNHLLLVPEAAQRCPDNCFTRVVFSCRCLNPNGKEADTFLGLVKLHMLILEKNRISTVSQHAFRGLHLLKHLRLSHNRLTSVPVDALLRPESLWMADLQMNHITTIDRDVVRLSRSQRLSLQIGHNKLRCDNNLTWFVCTLPYLPFISQHDVLRCAFPPELSGTNLTAMRKYLCQTSTERPQRGIGSKPFSEPSLTPTSTIMESTSPQIFNTHPYTDTIPTEGYTEMPQTMPVTERTTQMDYAITNEGNPFINEDVNITSIITMVGAVVLSIAAAVFFIFKLCSGTDLPHEQASSTETETPNIQPYAVAYADSAELRGSDGSSATSGQNPGRNRISEDNYTIQPYAVAYGEDPGPAFKPYAVARDEDPGPAFKPYAVARDEDPGSAFKPYTVAQDEDPGSEFKPYTVAQDEDPGSEFKPYTVAQDEDPGSEFKPYSVAHDEDPGLGLQCHAAASFIDDQEQDDINKIQPYAVGYPDSP</sequence>
<feature type="region of interest" description="Disordered" evidence="3">
    <location>
        <begin position="346"/>
        <end position="367"/>
    </location>
</feature>
<feature type="chain" id="PRO_5002935048" description="LRRCT domain-containing protein" evidence="5">
    <location>
        <begin position="42"/>
        <end position="507"/>
    </location>
</feature>
<dbReference type="PROSITE" id="PS51450">
    <property type="entry name" value="LRR"/>
    <property type="match status" value="1"/>
</dbReference>
<evidence type="ECO:0000256" key="4">
    <source>
        <dbReference type="SAM" id="Phobius"/>
    </source>
</evidence>
<dbReference type="eggNOG" id="KOG4237">
    <property type="taxonomic scope" value="Eukaryota"/>
</dbReference>
<dbReference type="PANTHER" id="PTHR24367">
    <property type="entry name" value="LEUCINE-RICH REPEAT-CONTAINING PROTEIN"/>
    <property type="match status" value="1"/>
</dbReference>
<dbReference type="InterPro" id="IPR003591">
    <property type="entry name" value="Leu-rich_rpt_typical-subtyp"/>
</dbReference>
<keyword evidence="4" id="KW-0472">Membrane</keyword>
<accession>C3ZUZ0</accession>
<dbReference type="InterPro" id="IPR032675">
    <property type="entry name" value="LRR_dom_sf"/>
</dbReference>
<dbReference type="Pfam" id="PF13855">
    <property type="entry name" value="LRR_8"/>
    <property type="match status" value="1"/>
</dbReference>
<dbReference type="AlphaFoldDB" id="C3ZUZ0"/>
<proteinExistence type="predicted"/>
<keyword evidence="2" id="KW-0677">Repeat</keyword>
<dbReference type="SUPFAM" id="SSF52058">
    <property type="entry name" value="L domain-like"/>
    <property type="match status" value="1"/>
</dbReference>
<name>C3ZUZ0_BRAFL</name>
<evidence type="ECO:0000256" key="3">
    <source>
        <dbReference type="SAM" id="MobiDB-lite"/>
    </source>
</evidence>
<keyword evidence="4" id="KW-1133">Transmembrane helix</keyword>
<feature type="signal peptide" evidence="5">
    <location>
        <begin position="1"/>
        <end position="41"/>
    </location>
</feature>
<reference evidence="6" key="1">
    <citation type="journal article" date="2008" name="Nature">
        <title>The amphioxus genome and the evolution of the chordate karyotype.</title>
        <authorList>
            <consortium name="US DOE Joint Genome Institute (JGI-PGF)"/>
            <person name="Putnam N.H."/>
            <person name="Butts T."/>
            <person name="Ferrier D.E.K."/>
            <person name="Furlong R.F."/>
            <person name="Hellsten U."/>
            <person name="Kawashima T."/>
            <person name="Robinson-Rechavi M."/>
            <person name="Shoguchi E."/>
            <person name="Terry A."/>
            <person name="Yu J.-K."/>
            <person name="Benito-Gutierrez E.L."/>
            <person name="Dubchak I."/>
            <person name="Garcia-Fernandez J."/>
            <person name="Gibson-Brown J.J."/>
            <person name="Grigoriev I.V."/>
            <person name="Horton A.C."/>
            <person name="de Jong P.J."/>
            <person name="Jurka J."/>
            <person name="Kapitonov V.V."/>
            <person name="Kohara Y."/>
            <person name="Kuroki Y."/>
            <person name="Lindquist E."/>
            <person name="Lucas S."/>
            <person name="Osoegawa K."/>
            <person name="Pennacchio L.A."/>
            <person name="Salamov A.A."/>
            <person name="Satou Y."/>
            <person name="Sauka-Spengler T."/>
            <person name="Schmutz J."/>
            <person name="Shin-I T."/>
            <person name="Toyoda A."/>
            <person name="Bronner-Fraser M."/>
            <person name="Fujiyama A."/>
            <person name="Holland L.Z."/>
            <person name="Holland P.W.H."/>
            <person name="Satoh N."/>
            <person name="Rokhsar D.S."/>
        </authorList>
    </citation>
    <scope>NUCLEOTIDE SEQUENCE [LARGE SCALE GENOMIC DNA]</scope>
    <source>
        <strain evidence="6">S238N-H82</strain>
        <tissue evidence="6">Testes</tissue>
    </source>
</reference>
<dbReference type="InterPro" id="IPR051295">
    <property type="entry name" value="LGI_related"/>
</dbReference>
<gene>
    <name evidence="6" type="ORF">BRAFLDRAFT_96467</name>
</gene>
<feature type="region of interest" description="Disordered" evidence="3">
    <location>
        <begin position="207"/>
        <end position="226"/>
    </location>
</feature>
<feature type="transmembrane region" description="Helical" evidence="4">
    <location>
        <begin position="287"/>
        <end position="309"/>
    </location>
</feature>
<feature type="region of interest" description="Disordered" evidence="3">
    <location>
        <begin position="423"/>
        <end position="458"/>
    </location>
</feature>
<dbReference type="EMBL" id="GG666686">
    <property type="protein sequence ID" value="EEN43637.1"/>
    <property type="molecule type" value="Genomic_DNA"/>
</dbReference>